<dbReference type="AlphaFoldDB" id="A0A914MNZ5"/>
<dbReference type="Proteomes" id="UP000887563">
    <property type="component" value="Unplaced"/>
</dbReference>
<evidence type="ECO:0000313" key="1">
    <source>
        <dbReference type="Proteomes" id="UP000887563"/>
    </source>
</evidence>
<dbReference type="WBParaSite" id="Minc3s02312g29392">
    <property type="protein sequence ID" value="Minc3s02312g29392"/>
    <property type="gene ID" value="Minc3s02312g29392"/>
</dbReference>
<proteinExistence type="predicted"/>
<organism evidence="1 2">
    <name type="scientific">Meloidogyne incognita</name>
    <name type="common">Southern root-knot nematode worm</name>
    <name type="synonym">Oxyuris incognita</name>
    <dbReference type="NCBI Taxonomy" id="6306"/>
    <lineage>
        <taxon>Eukaryota</taxon>
        <taxon>Metazoa</taxon>
        <taxon>Ecdysozoa</taxon>
        <taxon>Nematoda</taxon>
        <taxon>Chromadorea</taxon>
        <taxon>Rhabditida</taxon>
        <taxon>Tylenchina</taxon>
        <taxon>Tylenchomorpha</taxon>
        <taxon>Tylenchoidea</taxon>
        <taxon>Meloidogynidae</taxon>
        <taxon>Meloidogyninae</taxon>
        <taxon>Meloidogyne</taxon>
        <taxon>Meloidogyne incognita group</taxon>
    </lineage>
</organism>
<protein>
    <submittedName>
        <fullName evidence="2">Uncharacterized protein</fullName>
    </submittedName>
</protein>
<reference evidence="2" key="1">
    <citation type="submission" date="2022-11" db="UniProtKB">
        <authorList>
            <consortium name="WormBaseParasite"/>
        </authorList>
    </citation>
    <scope>IDENTIFICATION</scope>
</reference>
<name>A0A914MNZ5_MELIC</name>
<keyword evidence="1" id="KW-1185">Reference proteome</keyword>
<accession>A0A914MNZ5</accession>
<sequence>MPDQLVKKKSEYEVVGDFSSLRDNSPVQNAAKDLEAVPPPIPKRKKCCCALL</sequence>
<evidence type="ECO:0000313" key="2">
    <source>
        <dbReference type="WBParaSite" id="Minc3s02312g29392"/>
    </source>
</evidence>